<dbReference type="InterPro" id="IPR045021">
    <property type="entry name" value="PSI1/2/3"/>
</dbReference>
<keyword evidence="5" id="KW-1185">Reference proteome</keyword>
<protein>
    <recommendedName>
        <fullName evidence="6">EF-hand domain-containing protein</fullName>
    </recommendedName>
</protein>
<accession>A0ABU6W6H3</accession>
<evidence type="ECO:0008006" key="6">
    <source>
        <dbReference type="Google" id="ProtNLM"/>
    </source>
</evidence>
<dbReference type="Pfam" id="PF11961">
    <property type="entry name" value="DUF3475"/>
    <property type="match status" value="1"/>
</dbReference>
<dbReference type="Proteomes" id="UP001341840">
    <property type="component" value="Unassembled WGS sequence"/>
</dbReference>
<evidence type="ECO:0000313" key="4">
    <source>
        <dbReference type="EMBL" id="MED6180807.1"/>
    </source>
</evidence>
<feature type="region of interest" description="Disordered" evidence="1">
    <location>
        <begin position="39"/>
        <end position="93"/>
    </location>
</feature>
<dbReference type="Pfam" id="PF05003">
    <property type="entry name" value="DUF668"/>
    <property type="match status" value="1"/>
</dbReference>
<feature type="domain" description="DUF668" evidence="2">
    <location>
        <begin position="350"/>
        <end position="435"/>
    </location>
</feature>
<dbReference type="PANTHER" id="PTHR31730">
    <property type="entry name" value="OS01G0873900 PROTEIN"/>
    <property type="match status" value="1"/>
</dbReference>
<feature type="domain" description="DUF3475" evidence="3">
    <location>
        <begin position="136"/>
        <end position="192"/>
    </location>
</feature>
<evidence type="ECO:0000259" key="3">
    <source>
        <dbReference type="Pfam" id="PF11961"/>
    </source>
</evidence>
<proteinExistence type="predicted"/>
<feature type="region of interest" description="Disordered" evidence="1">
    <location>
        <begin position="1"/>
        <end position="24"/>
    </location>
</feature>
<reference evidence="4 5" key="1">
    <citation type="journal article" date="2023" name="Plants (Basel)">
        <title>Bridging the Gap: Combining Genomics and Transcriptomics Approaches to Understand Stylosanthes scabra, an Orphan Legume from the Brazilian Caatinga.</title>
        <authorList>
            <person name="Ferreira-Neto J.R.C."/>
            <person name="da Silva M.D."/>
            <person name="Binneck E."/>
            <person name="de Melo N.F."/>
            <person name="da Silva R.H."/>
            <person name="de Melo A.L.T.M."/>
            <person name="Pandolfi V."/>
            <person name="Bustamante F.O."/>
            <person name="Brasileiro-Vidal A.C."/>
            <person name="Benko-Iseppon A.M."/>
        </authorList>
    </citation>
    <scope>NUCLEOTIDE SEQUENCE [LARGE SCALE GENOMIC DNA]</scope>
    <source>
        <tissue evidence="4">Leaves</tissue>
    </source>
</reference>
<dbReference type="EMBL" id="JASCZI010181278">
    <property type="protein sequence ID" value="MED6180807.1"/>
    <property type="molecule type" value="Genomic_DNA"/>
</dbReference>
<dbReference type="PANTHER" id="PTHR31730:SF20">
    <property type="entry name" value="DUF668 FAMILY PROTEIN"/>
    <property type="match status" value="1"/>
</dbReference>
<dbReference type="InterPro" id="IPR007700">
    <property type="entry name" value="DUF668"/>
</dbReference>
<name>A0ABU6W6H3_9FABA</name>
<comment type="caution">
    <text evidence="4">The sequence shown here is derived from an EMBL/GenBank/DDBJ whole genome shotgun (WGS) entry which is preliminary data.</text>
</comment>
<dbReference type="InterPro" id="IPR021864">
    <property type="entry name" value="DUF3475"/>
</dbReference>
<gene>
    <name evidence="4" type="ORF">PIB30_013698</name>
</gene>
<evidence type="ECO:0000313" key="5">
    <source>
        <dbReference type="Proteomes" id="UP001341840"/>
    </source>
</evidence>
<sequence length="622" mass="69940">MGSVCSSGMADKKKKKKNVEVANEEKATIRCAWKLQKKKKSFANRNEYSPYSNSRTIKGVTTQKNKEPPFSSDFKTLNPHASGPKQGSQRGSLLGRAGEKAVEVLDTLGSSIPKLSTSDGFISGMNLINRGHKICILAFEVANTINKGAILFQSLSEENIQFLKKDIFQSEGVKQLVSTDTKDLLTLVQADKREEFNGFSKEVVRFGNMCKEHQWHNLDRYFSRLDVNKDLKLDAEKTMQELVTLANNTAELYHELNAYDRFEQDYQQKVKEMESLNLPLKGESLTVFQSELKHQRKIVKNLQRKSLWSRNLEEIVEKLVDIVTYMHQSISKLLGNYGNTVVNFTSGSERLGEAGLALHYANIINQINMIASRPATLPPNMRDTLYHGLPKTIKSALQSRLQNMVITKEFSMSEVKAEMEKTLQWLTPLATNTTKAHQGFGWVGEWANGGNNEFGENTGKERNLIRLQTLYYAEKHKIDCCIIELLTCLSHLVTFVRYRHSSGNGIIKAKQGKKSNSSPQKGLDFQSKMLQFITSLESDKNNIGTHQISQEDKSLLEEVLARTRIPGVSKSENLALSNKKELVNSGFLHYSKSVGSSPASNGLFGFHHQNSRVLDLIDGLGH</sequence>
<organism evidence="4 5">
    <name type="scientific">Stylosanthes scabra</name>
    <dbReference type="NCBI Taxonomy" id="79078"/>
    <lineage>
        <taxon>Eukaryota</taxon>
        <taxon>Viridiplantae</taxon>
        <taxon>Streptophyta</taxon>
        <taxon>Embryophyta</taxon>
        <taxon>Tracheophyta</taxon>
        <taxon>Spermatophyta</taxon>
        <taxon>Magnoliopsida</taxon>
        <taxon>eudicotyledons</taxon>
        <taxon>Gunneridae</taxon>
        <taxon>Pentapetalae</taxon>
        <taxon>rosids</taxon>
        <taxon>fabids</taxon>
        <taxon>Fabales</taxon>
        <taxon>Fabaceae</taxon>
        <taxon>Papilionoideae</taxon>
        <taxon>50 kb inversion clade</taxon>
        <taxon>dalbergioids sensu lato</taxon>
        <taxon>Dalbergieae</taxon>
        <taxon>Pterocarpus clade</taxon>
        <taxon>Stylosanthes</taxon>
    </lineage>
</organism>
<evidence type="ECO:0000256" key="1">
    <source>
        <dbReference type="SAM" id="MobiDB-lite"/>
    </source>
</evidence>
<feature type="compositionally biased region" description="Polar residues" evidence="1">
    <location>
        <begin position="43"/>
        <end position="63"/>
    </location>
</feature>
<evidence type="ECO:0000259" key="2">
    <source>
        <dbReference type="Pfam" id="PF05003"/>
    </source>
</evidence>